<dbReference type="PANTHER" id="PTHR43162:SF1">
    <property type="entry name" value="PRESTALK A DIFFERENTIATION PROTEIN A"/>
    <property type="match status" value="1"/>
</dbReference>
<proteinExistence type="predicted"/>
<dbReference type="Proteomes" id="UP000466794">
    <property type="component" value="Unassembled WGS sequence"/>
</dbReference>
<gene>
    <name evidence="2" type="ORF">GPX89_12330</name>
</gene>
<dbReference type="Pfam" id="PF13460">
    <property type="entry name" value="NAD_binding_10"/>
    <property type="match status" value="1"/>
</dbReference>
<name>A0A7K1UV36_9NOCA</name>
<dbReference type="Gene3D" id="3.90.25.10">
    <property type="entry name" value="UDP-galactose 4-epimerase, domain 1"/>
    <property type="match status" value="1"/>
</dbReference>
<sequence>MGCELDHDIFGNSARTVQVFDGVNTVLVVGATGNVGRQVVAQLNAKGVPTRALARDPESSEFPEGVQVVRGDLAEPESLAAAADGVESVFLVWPFHGTEGAAEVLKVLGGHARRVVYLSSTTVNDEGPQSDLIPELHAGMEALLAESGVPWTVLRADTIASNALGWAGQIRAGDVVRGTEVAPTAVVHEGDIAAVAVELLTDHSHTGRTYLVTGPRVVGRADQVQAIGEALGRSLRFEALPLDVARESMTRAGLPARLIASLLSMAEFRPPSDLVTTTVAELTGRPARDVRDWAAENAVAFRA</sequence>
<evidence type="ECO:0000313" key="3">
    <source>
        <dbReference type="Proteomes" id="UP000466794"/>
    </source>
</evidence>
<comment type="caution">
    <text evidence="2">The sequence shown here is derived from an EMBL/GenBank/DDBJ whole genome shotgun (WGS) entry which is preliminary data.</text>
</comment>
<dbReference type="InterPro" id="IPR051604">
    <property type="entry name" value="Ergot_Alk_Oxidoreductase"/>
</dbReference>
<accession>A0A7K1UV36</accession>
<dbReference type="InterPro" id="IPR036291">
    <property type="entry name" value="NAD(P)-bd_dom_sf"/>
</dbReference>
<dbReference type="Gene3D" id="3.40.50.720">
    <property type="entry name" value="NAD(P)-binding Rossmann-like Domain"/>
    <property type="match status" value="1"/>
</dbReference>
<reference evidence="2 3" key="1">
    <citation type="submission" date="2019-12" db="EMBL/GenBank/DDBJ databases">
        <title>Nocardia sp. nov. ET3-3 isolated from soil.</title>
        <authorList>
            <person name="Kanchanasin P."/>
            <person name="Tanasupawat S."/>
            <person name="Yuki M."/>
            <person name="Kudo T."/>
        </authorList>
    </citation>
    <scope>NUCLEOTIDE SEQUENCE [LARGE SCALE GENOMIC DNA]</scope>
    <source>
        <strain evidence="2 3">ET3-3</strain>
    </source>
</reference>
<evidence type="ECO:0000313" key="2">
    <source>
        <dbReference type="EMBL" id="MVU78029.1"/>
    </source>
</evidence>
<protein>
    <submittedName>
        <fullName evidence="2">NAD(P)H-binding protein</fullName>
    </submittedName>
</protein>
<keyword evidence="3" id="KW-1185">Reference proteome</keyword>
<dbReference type="PANTHER" id="PTHR43162">
    <property type="match status" value="1"/>
</dbReference>
<dbReference type="InterPro" id="IPR016040">
    <property type="entry name" value="NAD(P)-bd_dom"/>
</dbReference>
<dbReference type="RefSeq" id="WP_157387605.1">
    <property type="nucleotide sequence ID" value="NZ_WRPP01000002.1"/>
</dbReference>
<dbReference type="SUPFAM" id="SSF51735">
    <property type="entry name" value="NAD(P)-binding Rossmann-fold domains"/>
    <property type="match status" value="1"/>
</dbReference>
<dbReference type="AlphaFoldDB" id="A0A7K1UV36"/>
<organism evidence="2 3">
    <name type="scientific">Nocardia terrae</name>
    <dbReference type="NCBI Taxonomy" id="2675851"/>
    <lineage>
        <taxon>Bacteria</taxon>
        <taxon>Bacillati</taxon>
        <taxon>Actinomycetota</taxon>
        <taxon>Actinomycetes</taxon>
        <taxon>Mycobacteriales</taxon>
        <taxon>Nocardiaceae</taxon>
        <taxon>Nocardia</taxon>
    </lineage>
</organism>
<feature type="domain" description="NAD(P)-binding" evidence="1">
    <location>
        <begin position="30"/>
        <end position="202"/>
    </location>
</feature>
<dbReference type="EMBL" id="WRPP01000002">
    <property type="protein sequence ID" value="MVU78029.1"/>
    <property type="molecule type" value="Genomic_DNA"/>
</dbReference>
<evidence type="ECO:0000259" key="1">
    <source>
        <dbReference type="Pfam" id="PF13460"/>
    </source>
</evidence>